<dbReference type="AlphaFoldDB" id="A0A5N5MZH0"/>
<name>A0A5N5MZH0_9ROSI</name>
<evidence type="ECO:0000313" key="3">
    <source>
        <dbReference type="EMBL" id="KAB5560455.1"/>
    </source>
</evidence>
<dbReference type="Proteomes" id="UP000326939">
    <property type="component" value="Chromosome 4"/>
</dbReference>
<dbReference type="SUPFAM" id="SSF54236">
    <property type="entry name" value="Ubiquitin-like"/>
    <property type="match status" value="3"/>
</dbReference>
<dbReference type="EMBL" id="VDCV01000004">
    <property type="protein sequence ID" value="KAB5560455.1"/>
    <property type="molecule type" value="Genomic_DNA"/>
</dbReference>
<feature type="domain" description="Ubiquitin-like" evidence="2">
    <location>
        <begin position="144"/>
        <end position="219"/>
    </location>
</feature>
<dbReference type="Gene3D" id="3.10.20.90">
    <property type="entry name" value="Phosphatidylinositol 3-kinase Catalytic Subunit, Chain A, domain 1"/>
    <property type="match status" value="3"/>
</dbReference>
<keyword evidence="4" id="KW-1185">Reference proteome</keyword>
<dbReference type="CDD" id="cd17039">
    <property type="entry name" value="Ubl_ubiquitin_like"/>
    <property type="match status" value="3"/>
</dbReference>
<evidence type="ECO:0000256" key="1">
    <source>
        <dbReference type="ARBA" id="ARBA00022499"/>
    </source>
</evidence>
<dbReference type="InterPro" id="IPR029071">
    <property type="entry name" value="Ubiquitin-like_domsf"/>
</dbReference>
<sequence length="295" mass="33471">MKLKIEFNGGQHHVEVSNNATVSDLKIKLSNLIPIGIQRLEFGELVLEGGKTLQSYQFGRDATVLLRRIYVITVQEFGLPHQKCGLVFHKDNTIGDLKQMLVKYGFDLATMYVYRSSLSVTNLDSSNLEVNLSGLNVFRPSKLKNIIMRTMKVNIHFEGVNLEFAVKDDAAVFDLKAQVQKKLGFLVTNQRLFIDGSTMLNDYNTLLSYGIVGDATLSLRYKILVHVQPNRGGISKEYELFVHDYNTVANLKQMLHFEYGIDIRSIELKMGNDNLEDSRKIWGSDIKPGCHLHMI</sequence>
<dbReference type="InterPro" id="IPR050158">
    <property type="entry name" value="Ubiquitin_ubiquitin-like"/>
</dbReference>
<keyword evidence="1" id="KW-1017">Isopeptide bond</keyword>
<accession>A0A5N5MZH0</accession>
<reference evidence="4" key="1">
    <citation type="journal article" date="2019" name="Gigascience">
        <title>De novo genome assembly of the endangered Acer yangbiense, a plant species with extremely small populations endemic to Yunnan Province, China.</title>
        <authorList>
            <person name="Yang J."/>
            <person name="Wariss H.M."/>
            <person name="Tao L."/>
            <person name="Zhang R."/>
            <person name="Yun Q."/>
            <person name="Hollingsworth P."/>
            <person name="Dao Z."/>
            <person name="Luo G."/>
            <person name="Guo H."/>
            <person name="Ma Y."/>
            <person name="Sun W."/>
        </authorList>
    </citation>
    <scope>NUCLEOTIDE SEQUENCE [LARGE SCALE GENOMIC DNA]</scope>
    <source>
        <strain evidence="4">cv. br00</strain>
    </source>
</reference>
<dbReference type="PROSITE" id="PS50053">
    <property type="entry name" value="UBIQUITIN_2"/>
    <property type="match status" value="3"/>
</dbReference>
<dbReference type="InterPro" id="IPR000626">
    <property type="entry name" value="Ubiquitin-like_dom"/>
</dbReference>
<organism evidence="3 4">
    <name type="scientific">Salix brachista</name>
    <dbReference type="NCBI Taxonomy" id="2182728"/>
    <lineage>
        <taxon>Eukaryota</taxon>
        <taxon>Viridiplantae</taxon>
        <taxon>Streptophyta</taxon>
        <taxon>Embryophyta</taxon>
        <taxon>Tracheophyta</taxon>
        <taxon>Spermatophyta</taxon>
        <taxon>Magnoliopsida</taxon>
        <taxon>eudicotyledons</taxon>
        <taxon>Gunneridae</taxon>
        <taxon>Pentapetalae</taxon>
        <taxon>rosids</taxon>
        <taxon>fabids</taxon>
        <taxon>Malpighiales</taxon>
        <taxon>Salicaceae</taxon>
        <taxon>Saliceae</taxon>
        <taxon>Salix</taxon>
    </lineage>
</organism>
<dbReference type="SMART" id="SM00213">
    <property type="entry name" value="UBQ"/>
    <property type="match status" value="2"/>
</dbReference>
<evidence type="ECO:0000313" key="4">
    <source>
        <dbReference type="Proteomes" id="UP000326939"/>
    </source>
</evidence>
<feature type="domain" description="Ubiquitin-like" evidence="2">
    <location>
        <begin position="1"/>
        <end position="66"/>
    </location>
</feature>
<dbReference type="Pfam" id="PF00240">
    <property type="entry name" value="ubiquitin"/>
    <property type="match status" value="2"/>
</dbReference>
<dbReference type="GO" id="GO:0003729">
    <property type="term" value="F:mRNA binding"/>
    <property type="evidence" value="ECO:0007669"/>
    <property type="project" value="UniProtKB-ARBA"/>
</dbReference>
<evidence type="ECO:0000259" key="2">
    <source>
        <dbReference type="PROSITE" id="PS50053"/>
    </source>
</evidence>
<feature type="domain" description="Ubiquitin-like" evidence="2">
    <location>
        <begin position="223"/>
        <end position="295"/>
    </location>
</feature>
<gene>
    <name evidence="3" type="ORF">DKX38_005412</name>
</gene>
<comment type="caution">
    <text evidence="3">The sequence shown here is derived from an EMBL/GenBank/DDBJ whole genome shotgun (WGS) entry which is preliminary data.</text>
</comment>
<dbReference type="PANTHER" id="PTHR10666">
    <property type="entry name" value="UBIQUITIN"/>
    <property type="match status" value="1"/>
</dbReference>
<proteinExistence type="predicted"/>
<protein>
    <recommendedName>
        <fullName evidence="2">Ubiquitin-like domain-containing protein</fullName>
    </recommendedName>
</protein>